<dbReference type="SUPFAM" id="SSF53098">
    <property type="entry name" value="Ribonuclease H-like"/>
    <property type="match status" value="1"/>
</dbReference>
<organism evidence="2 3">
    <name type="scientific">Phytophthora nicotianae P1976</name>
    <dbReference type="NCBI Taxonomy" id="1317066"/>
    <lineage>
        <taxon>Eukaryota</taxon>
        <taxon>Sar</taxon>
        <taxon>Stramenopiles</taxon>
        <taxon>Oomycota</taxon>
        <taxon>Peronosporomycetes</taxon>
        <taxon>Peronosporales</taxon>
        <taxon>Peronosporaceae</taxon>
        <taxon>Phytophthora</taxon>
    </lineage>
</organism>
<dbReference type="InterPro" id="IPR012337">
    <property type="entry name" value="RNaseH-like_sf"/>
</dbReference>
<name>A0A080ZVZ8_PHYNI</name>
<accession>A0A080ZVZ8</accession>
<dbReference type="EMBL" id="ANJA01002273">
    <property type="protein sequence ID" value="ETO70809.1"/>
    <property type="molecule type" value="Genomic_DNA"/>
</dbReference>
<feature type="domain" description="HAT C-terminal dimerisation" evidence="1">
    <location>
        <begin position="185"/>
        <end position="269"/>
    </location>
</feature>
<sequence>MVETYGKKGDWSLLPLCETRWNSMQGCFASLLRVRTALRQFMADNWDDDEFPDALVVLDDPEFWSCLEEAEQLVRPLCLASFMLQHDNNTLSDVTFCFQQLFDTFSTSSYSETLTGLLEKRWADCEQPLFMLDFALDVKRLEVLNQLPARVVDELANFALLYYRKLFDKDAPSIKGEMSEWINGKYISSGKCIKDFEGLETPPLAAFWQVAKGTKMRHGRNFALCELALSIFAMGVNTATCERYFSELALIHTARRNRLAAEKARKLLLFDDKYGNASFGEESRWSRKSGS</sequence>
<protein>
    <recommendedName>
        <fullName evidence="1">HAT C-terminal dimerisation domain-containing protein</fullName>
    </recommendedName>
</protein>
<comment type="caution">
    <text evidence="2">The sequence shown here is derived from an EMBL/GenBank/DDBJ whole genome shotgun (WGS) entry which is preliminary data.</text>
</comment>
<proteinExistence type="predicted"/>
<dbReference type="GO" id="GO:0046983">
    <property type="term" value="F:protein dimerization activity"/>
    <property type="evidence" value="ECO:0007669"/>
    <property type="project" value="InterPro"/>
</dbReference>
<dbReference type="InterPro" id="IPR008906">
    <property type="entry name" value="HATC_C_dom"/>
</dbReference>
<reference evidence="2 3" key="1">
    <citation type="submission" date="2013-11" db="EMBL/GenBank/DDBJ databases">
        <title>The Genome Sequence of Phytophthora parasitica P1976.</title>
        <authorList>
            <consortium name="The Broad Institute Genomics Platform"/>
            <person name="Russ C."/>
            <person name="Tyler B."/>
            <person name="Panabieres F."/>
            <person name="Shan W."/>
            <person name="Tripathy S."/>
            <person name="Grunwald N."/>
            <person name="Machado M."/>
            <person name="Johnson C.S."/>
            <person name="Walker B."/>
            <person name="Young S."/>
            <person name="Zeng Q."/>
            <person name="Gargeya S."/>
            <person name="Fitzgerald M."/>
            <person name="Haas B."/>
            <person name="Abouelleil A."/>
            <person name="Allen A.W."/>
            <person name="Alvarado L."/>
            <person name="Arachchi H.M."/>
            <person name="Berlin A.M."/>
            <person name="Chapman S.B."/>
            <person name="Gainer-Dewar J."/>
            <person name="Goldberg J."/>
            <person name="Griggs A."/>
            <person name="Gujja S."/>
            <person name="Hansen M."/>
            <person name="Howarth C."/>
            <person name="Imamovic A."/>
            <person name="Ireland A."/>
            <person name="Larimer J."/>
            <person name="McCowan C."/>
            <person name="Murphy C."/>
            <person name="Pearson M."/>
            <person name="Poon T.W."/>
            <person name="Priest M."/>
            <person name="Roberts A."/>
            <person name="Saif S."/>
            <person name="Shea T."/>
            <person name="Sisk P."/>
            <person name="Sykes S."/>
            <person name="Wortman J."/>
            <person name="Nusbaum C."/>
            <person name="Birren B."/>
        </authorList>
    </citation>
    <scope>NUCLEOTIDE SEQUENCE [LARGE SCALE GENOMIC DNA]</scope>
    <source>
        <strain evidence="2 3">P1976</strain>
    </source>
</reference>
<dbReference type="AlphaFoldDB" id="A0A080ZVZ8"/>
<gene>
    <name evidence="2" type="ORF">F444_12761</name>
</gene>
<evidence type="ECO:0000259" key="1">
    <source>
        <dbReference type="Pfam" id="PF05699"/>
    </source>
</evidence>
<evidence type="ECO:0000313" key="3">
    <source>
        <dbReference type="Proteomes" id="UP000028582"/>
    </source>
</evidence>
<dbReference type="Pfam" id="PF05699">
    <property type="entry name" value="Dimer_Tnp_hAT"/>
    <property type="match status" value="1"/>
</dbReference>
<dbReference type="Proteomes" id="UP000028582">
    <property type="component" value="Unassembled WGS sequence"/>
</dbReference>
<evidence type="ECO:0000313" key="2">
    <source>
        <dbReference type="EMBL" id="ETO70809.1"/>
    </source>
</evidence>